<dbReference type="PANTHER" id="PTHR21646:SF86">
    <property type="entry name" value="UBIQUITIN CARBOXYL-TERMINAL HYDROLASE"/>
    <property type="match status" value="1"/>
</dbReference>
<evidence type="ECO:0000313" key="4">
    <source>
        <dbReference type="Proteomes" id="UP001447188"/>
    </source>
</evidence>
<keyword evidence="4" id="KW-1185">Reference proteome</keyword>
<organism evidence="3 4">
    <name type="scientific">Discina gigas</name>
    <dbReference type="NCBI Taxonomy" id="1032678"/>
    <lineage>
        <taxon>Eukaryota</taxon>
        <taxon>Fungi</taxon>
        <taxon>Dikarya</taxon>
        <taxon>Ascomycota</taxon>
        <taxon>Pezizomycotina</taxon>
        <taxon>Pezizomycetes</taxon>
        <taxon>Pezizales</taxon>
        <taxon>Discinaceae</taxon>
        <taxon>Discina</taxon>
    </lineage>
</organism>
<name>A0ABR3GNR3_9PEZI</name>
<dbReference type="PROSITE" id="PS00973">
    <property type="entry name" value="USP_2"/>
    <property type="match status" value="1"/>
</dbReference>
<dbReference type="InterPro" id="IPR028889">
    <property type="entry name" value="USP"/>
</dbReference>
<dbReference type="EMBL" id="JBBBZM010000033">
    <property type="protein sequence ID" value="KAL0637573.1"/>
    <property type="molecule type" value="Genomic_DNA"/>
</dbReference>
<feature type="region of interest" description="Disordered" evidence="1">
    <location>
        <begin position="1"/>
        <end position="26"/>
    </location>
</feature>
<dbReference type="Pfam" id="PF00443">
    <property type="entry name" value="UCH"/>
    <property type="match status" value="1"/>
</dbReference>
<feature type="region of interest" description="Disordered" evidence="1">
    <location>
        <begin position="44"/>
        <end position="81"/>
    </location>
</feature>
<gene>
    <name evidence="3" type="ORF">Q9L58_003462</name>
</gene>
<dbReference type="Gene3D" id="3.90.70.10">
    <property type="entry name" value="Cysteine proteinases"/>
    <property type="match status" value="1"/>
</dbReference>
<sequence>MITTSLFPQPVHSLPSPSPSVAFPSTKSSVTNIDDLALSDLQIPIQQPGTLSPPESFTAAEDVREDSAADEEPTTGPNIGVDFIDRRIESDETIVVKPKRRLPKTYKGKKEKKRALFDDDDYESKSDASSKPPPAKRVKVVGLKNLGNTCYNNAVIQALSHTKPLRDYFLERQTQTPDKDNVDGSGRREDAAIQVQMHMARPRTRRAAQLEEQITVPSDANLCDEFSRLLKLMWNDEPPCENLPPKTPSRPRRIHKSSPVVSPHAFATAVAAVLPLFQERYEQHDAQEFLRCALDRMQNELIAENIGNSGEPSSGGLDSRVEDTIVQLVFGGVLWNKIVCLSCEDFTIKPDPFLDLSLVIPDLSLLQTTSKPTELQKMVTIEDCLDLFSSAEELEGSPSPPMSAASSTNGGTGRSCLSCGSDTGFSTAFKFGELPQILCIHLKRFRWRRNAGRGGKLKVDTHVKFPLEGLNMGYWMDETEGNEHLKQLYDLYAVVVHQGAGANSGHYYAYVKYQNEWYHLNDDRAKKVTPEVVAKAKAYLLFYQRQESSETPGQGIPVTRLIS</sequence>
<dbReference type="InterPro" id="IPR038765">
    <property type="entry name" value="Papain-like_cys_pep_sf"/>
</dbReference>
<feature type="compositionally biased region" description="Polar residues" evidence="1">
    <location>
        <begin position="44"/>
        <end position="55"/>
    </location>
</feature>
<dbReference type="SUPFAM" id="SSF54001">
    <property type="entry name" value="Cysteine proteinases"/>
    <property type="match status" value="1"/>
</dbReference>
<reference evidence="3 4" key="1">
    <citation type="submission" date="2024-02" db="EMBL/GenBank/DDBJ databases">
        <title>Discinaceae phylogenomics.</title>
        <authorList>
            <person name="Dirks A.C."/>
            <person name="James T.Y."/>
        </authorList>
    </citation>
    <scope>NUCLEOTIDE SEQUENCE [LARGE SCALE GENOMIC DNA]</scope>
    <source>
        <strain evidence="3 4">ACD0624</strain>
    </source>
</reference>
<dbReference type="PROSITE" id="PS50235">
    <property type="entry name" value="USP_3"/>
    <property type="match status" value="1"/>
</dbReference>
<comment type="caution">
    <text evidence="3">The sequence shown here is derived from an EMBL/GenBank/DDBJ whole genome shotgun (WGS) entry which is preliminary data.</text>
</comment>
<evidence type="ECO:0000256" key="1">
    <source>
        <dbReference type="SAM" id="MobiDB-lite"/>
    </source>
</evidence>
<evidence type="ECO:0000259" key="2">
    <source>
        <dbReference type="PROSITE" id="PS50235"/>
    </source>
</evidence>
<dbReference type="InterPro" id="IPR050185">
    <property type="entry name" value="Ub_carboxyl-term_hydrolase"/>
</dbReference>
<accession>A0ABR3GNR3</accession>
<proteinExistence type="predicted"/>
<dbReference type="InterPro" id="IPR001394">
    <property type="entry name" value="Peptidase_C19_UCH"/>
</dbReference>
<protein>
    <recommendedName>
        <fullName evidence="2">USP domain-containing protein</fullName>
    </recommendedName>
</protein>
<dbReference type="PANTHER" id="PTHR21646">
    <property type="entry name" value="UBIQUITIN CARBOXYL-TERMINAL HYDROLASE"/>
    <property type="match status" value="1"/>
</dbReference>
<dbReference type="InterPro" id="IPR018200">
    <property type="entry name" value="USP_CS"/>
</dbReference>
<feature type="region of interest" description="Disordered" evidence="1">
    <location>
        <begin position="105"/>
        <end position="136"/>
    </location>
</feature>
<dbReference type="Proteomes" id="UP001447188">
    <property type="component" value="Unassembled WGS sequence"/>
</dbReference>
<evidence type="ECO:0000313" key="3">
    <source>
        <dbReference type="EMBL" id="KAL0637573.1"/>
    </source>
</evidence>
<feature type="domain" description="USP" evidence="2">
    <location>
        <begin position="141"/>
        <end position="546"/>
    </location>
</feature>